<dbReference type="PANTHER" id="PTHR24559:SF444">
    <property type="entry name" value="REVERSE TRANSCRIPTASE DOMAIN-CONTAINING PROTEIN"/>
    <property type="match status" value="1"/>
</dbReference>
<dbReference type="Pfam" id="PF00078">
    <property type="entry name" value="RVT_1"/>
    <property type="match status" value="1"/>
</dbReference>
<feature type="region of interest" description="Disordered" evidence="1">
    <location>
        <begin position="101"/>
        <end position="162"/>
    </location>
</feature>
<dbReference type="SUPFAM" id="SSF56672">
    <property type="entry name" value="DNA/RNA polymerases"/>
    <property type="match status" value="1"/>
</dbReference>
<dbReference type="PANTHER" id="PTHR24559">
    <property type="entry name" value="TRANSPOSON TY3-I GAG-POL POLYPROTEIN"/>
    <property type="match status" value="1"/>
</dbReference>
<evidence type="ECO:0000259" key="2">
    <source>
        <dbReference type="Pfam" id="PF00078"/>
    </source>
</evidence>
<name>A0AAV1V3P8_9STRA</name>
<dbReference type="EMBL" id="CAKLBY020000259">
    <property type="protein sequence ID" value="CAK7940623.1"/>
    <property type="molecule type" value="Genomic_DNA"/>
</dbReference>
<dbReference type="InterPro" id="IPR053134">
    <property type="entry name" value="RNA-dir_DNA_polymerase"/>
</dbReference>
<organism evidence="3 4">
    <name type="scientific">Peronospora matthiolae</name>
    <dbReference type="NCBI Taxonomy" id="2874970"/>
    <lineage>
        <taxon>Eukaryota</taxon>
        <taxon>Sar</taxon>
        <taxon>Stramenopiles</taxon>
        <taxon>Oomycota</taxon>
        <taxon>Peronosporomycetes</taxon>
        <taxon>Peronosporales</taxon>
        <taxon>Peronosporaceae</taxon>
        <taxon>Peronospora</taxon>
    </lineage>
</organism>
<dbReference type="InterPro" id="IPR043502">
    <property type="entry name" value="DNA/RNA_pol_sf"/>
</dbReference>
<sequence>MLKAWLALGPSDQGRDSFDVCMVARETTPSAVGRESTALNVGNDIVGDTPYSVGGREGTTPNVSNDIVGDTPYSVGGREGTTSNDSNDIVGDTPYSVDGREGTTLNAGNGVVGDSPYGVGGREGTTPNVGQDKSSRIEHTMVGSNHGDNIVPTPKGSKVSKRQSRRRVAAVKRQASSQSHSEIINTLYTLVNGVTGRVDGSVCLETLPSVDALCELDEMSDGEFSQALKAGELSELAVIRPDTELNSSSLMDESVLEDTKAALSARSGSSILKDPSDPFYPLVKEFQDVVCHNPPSALPPDRGVRHEIDLVPGTKYCVTRQWPLPKEQCDVIDDFFRAKHAAGMVRESKSPHSTPTFCVKKPNGKWRIVHAYNKLNAATIPAQTPIPRKDVLQNNMAGCTLYSALDFVDGYYQLLMQVSDIPLTAVSTPSGMLWEWLVMPQGLSNAPATFNRLSCNEWAIRCG</sequence>
<dbReference type="AlphaFoldDB" id="A0AAV1V3P8"/>
<dbReference type="InterPro" id="IPR000477">
    <property type="entry name" value="RT_dom"/>
</dbReference>
<protein>
    <recommendedName>
        <fullName evidence="2">Reverse transcriptase domain-containing protein</fullName>
    </recommendedName>
</protein>
<evidence type="ECO:0000313" key="4">
    <source>
        <dbReference type="Proteomes" id="UP001162060"/>
    </source>
</evidence>
<reference evidence="3" key="1">
    <citation type="submission" date="2024-01" db="EMBL/GenBank/DDBJ databases">
        <authorList>
            <person name="Webb A."/>
        </authorList>
    </citation>
    <scope>NUCLEOTIDE SEQUENCE</scope>
    <source>
        <strain evidence="3">Pm1</strain>
    </source>
</reference>
<proteinExistence type="predicted"/>
<dbReference type="Proteomes" id="UP001162060">
    <property type="component" value="Unassembled WGS sequence"/>
</dbReference>
<gene>
    <name evidence="3" type="ORF">PM001_LOCUS25773</name>
</gene>
<dbReference type="Gene3D" id="3.10.10.10">
    <property type="entry name" value="HIV Type 1 Reverse Transcriptase, subunit A, domain 1"/>
    <property type="match status" value="1"/>
</dbReference>
<feature type="domain" description="Reverse transcriptase" evidence="2">
    <location>
        <begin position="359"/>
        <end position="453"/>
    </location>
</feature>
<dbReference type="CDD" id="cd01647">
    <property type="entry name" value="RT_LTR"/>
    <property type="match status" value="1"/>
</dbReference>
<evidence type="ECO:0000256" key="1">
    <source>
        <dbReference type="SAM" id="MobiDB-lite"/>
    </source>
</evidence>
<accession>A0AAV1V3P8</accession>
<evidence type="ECO:0000313" key="3">
    <source>
        <dbReference type="EMBL" id="CAK7940623.1"/>
    </source>
</evidence>
<comment type="caution">
    <text evidence="3">The sequence shown here is derived from an EMBL/GenBank/DDBJ whole genome shotgun (WGS) entry which is preliminary data.</text>
</comment>